<keyword evidence="8" id="KW-0699">rRNA-binding</keyword>
<dbReference type="GO" id="GO:0010468">
    <property type="term" value="P:regulation of gene expression"/>
    <property type="evidence" value="ECO:0007669"/>
    <property type="project" value="TreeGrafter"/>
</dbReference>
<evidence type="ECO:0000256" key="1">
    <source>
        <dbReference type="ARBA" id="ARBA00000109"/>
    </source>
</evidence>
<dbReference type="PROSITE" id="PS50142">
    <property type="entry name" value="RNASE_3_2"/>
    <property type="match status" value="1"/>
</dbReference>
<dbReference type="InterPro" id="IPR000999">
    <property type="entry name" value="RNase_III_dom"/>
</dbReference>
<dbReference type="CDD" id="cd00593">
    <property type="entry name" value="RIBOc"/>
    <property type="match status" value="1"/>
</dbReference>
<keyword evidence="8" id="KW-0460">Magnesium</keyword>
<dbReference type="EMBL" id="DXBB01000068">
    <property type="protein sequence ID" value="HIZ72873.1"/>
    <property type="molecule type" value="Genomic_DNA"/>
</dbReference>
<comment type="subcellular location">
    <subcellularLocation>
        <location evidence="8">Cytoplasm</location>
    </subcellularLocation>
</comment>
<reference evidence="11" key="2">
    <citation type="submission" date="2021-04" db="EMBL/GenBank/DDBJ databases">
        <authorList>
            <person name="Gilroy R."/>
        </authorList>
    </citation>
    <scope>NUCLEOTIDE SEQUENCE</scope>
    <source>
        <strain evidence="11">ChiW7-2402</strain>
    </source>
</reference>
<proteinExistence type="inferred from homology"/>
<dbReference type="InterPro" id="IPR036389">
    <property type="entry name" value="RNase_III_sf"/>
</dbReference>
<accession>A0A9D2G598</accession>
<dbReference type="GO" id="GO:0006397">
    <property type="term" value="P:mRNA processing"/>
    <property type="evidence" value="ECO:0007669"/>
    <property type="project" value="UniProtKB-UniRule"/>
</dbReference>
<dbReference type="SMART" id="SM00358">
    <property type="entry name" value="DSRM"/>
    <property type="match status" value="1"/>
</dbReference>
<feature type="binding site" evidence="8">
    <location>
        <position position="51"/>
    </location>
    <ligand>
        <name>Mg(2+)</name>
        <dbReference type="ChEBI" id="CHEBI:18420"/>
    </ligand>
</feature>
<evidence type="ECO:0000256" key="4">
    <source>
        <dbReference type="ARBA" id="ARBA00022722"/>
    </source>
</evidence>
<evidence type="ECO:0000256" key="8">
    <source>
        <dbReference type="HAMAP-Rule" id="MF_00104"/>
    </source>
</evidence>
<comment type="subunit">
    <text evidence="8">Homodimer.</text>
</comment>
<dbReference type="EC" id="3.1.26.3" evidence="8"/>
<dbReference type="GO" id="GO:0005737">
    <property type="term" value="C:cytoplasm"/>
    <property type="evidence" value="ECO:0007669"/>
    <property type="project" value="UniProtKB-SubCell"/>
</dbReference>
<feature type="domain" description="DRBM" evidence="9">
    <location>
        <begin position="152"/>
        <end position="215"/>
    </location>
</feature>
<comment type="function">
    <text evidence="8">Digests double-stranded RNA. Involved in the processing of primary rRNA transcript to yield the immediate precursors to the large and small rRNAs (23S and 16S). Processes some mRNAs, and tRNAs when they are encoded in the rRNA operon. Processes pre-crRNA and tracrRNA of type II CRISPR loci if present in the organism.</text>
</comment>
<feature type="binding site" evidence="8">
    <location>
        <position position="119"/>
    </location>
    <ligand>
        <name>Mg(2+)</name>
        <dbReference type="ChEBI" id="CHEBI:18420"/>
    </ligand>
</feature>
<keyword evidence="3 8" id="KW-0507">mRNA processing</keyword>
<evidence type="ECO:0000256" key="7">
    <source>
        <dbReference type="ARBA" id="ARBA00022884"/>
    </source>
</evidence>
<dbReference type="Gene3D" id="3.30.160.20">
    <property type="match status" value="1"/>
</dbReference>
<feature type="binding site" evidence="8">
    <location>
        <position position="122"/>
    </location>
    <ligand>
        <name>Mg(2+)</name>
        <dbReference type="ChEBI" id="CHEBI:18420"/>
    </ligand>
</feature>
<keyword evidence="8" id="KW-0479">Metal-binding</keyword>
<keyword evidence="8" id="KW-0963">Cytoplasm</keyword>
<dbReference type="Pfam" id="PF14622">
    <property type="entry name" value="Ribonucleas_3_3"/>
    <property type="match status" value="1"/>
</dbReference>
<feature type="active site" evidence="8">
    <location>
        <position position="122"/>
    </location>
</feature>
<evidence type="ECO:0000259" key="10">
    <source>
        <dbReference type="PROSITE" id="PS50142"/>
    </source>
</evidence>
<dbReference type="PANTHER" id="PTHR11207">
    <property type="entry name" value="RIBONUCLEASE III"/>
    <property type="match status" value="1"/>
</dbReference>
<dbReference type="PROSITE" id="PS00517">
    <property type="entry name" value="RNASE_3_1"/>
    <property type="match status" value="1"/>
</dbReference>
<sequence>MRNGEDFREEELKEAEAVLGHTFRNRELLKACFTHRSYSNVFGGKDNERLEFLGDAVLELAVTEELFRASKNREGALTEMRQRYVSQSALEAACARAGLMRFLRHSGGEQNLGGKTSSNLFEAAIGGLYLEGGMEPVRAFLKKYLVLCPTENYKTLLQEYVQEREKRTPDYRTKAVVDGYECTVTALGKSAAGYGESKKSAETAAAEQLLKILNERDSIEF</sequence>
<gene>
    <name evidence="8" type="primary">rnc</name>
    <name evidence="11" type="ORF">H9964_04775</name>
</gene>
<dbReference type="SUPFAM" id="SSF54768">
    <property type="entry name" value="dsRNA-binding domain-like"/>
    <property type="match status" value="1"/>
</dbReference>
<keyword evidence="7 8" id="KW-0694">RNA-binding</keyword>
<protein>
    <recommendedName>
        <fullName evidence="8">Ribonuclease 3</fullName>
        <ecNumber evidence="8">3.1.26.3</ecNumber>
    </recommendedName>
    <alternativeName>
        <fullName evidence="8">Ribonuclease III</fullName>
        <shortName evidence="8">RNase III</shortName>
    </alternativeName>
</protein>
<evidence type="ECO:0000256" key="2">
    <source>
        <dbReference type="ARBA" id="ARBA00010183"/>
    </source>
</evidence>
<comment type="similarity">
    <text evidence="2">Belongs to the ribonuclease III family.</text>
</comment>
<dbReference type="GO" id="GO:0019843">
    <property type="term" value="F:rRNA binding"/>
    <property type="evidence" value="ECO:0007669"/>
    <property type="project" value="UniProtKB-KW"/>
</dbReference>
<evidence type="ECO:0000313" key="11">
    <source>
        <dbReference type="EMBL" id="HIZ72873.1"/>
    </source>
</evidence>
<dbReference type="HAMAP" id="MF_00104">
    <property type="entry name" value="RNase_III"/>
    <property type="match status" value="1"/>
</dbReference>
<keyword evidence="8" id="KW-0698">rRNA processing</keyword>
<dbReference type="PROSITE" id="PS50137">
    <property type="entry name" value="DS_RBD"/>
    <property type="match status" value="1"/>
</dbReference>
<dbReference type="GO" id="GO:0004525">
    <property type="term" value="F:ribonuclease III activity"/>
    <property type="evidence" value="ECO:0007669"/>
    <property type="project" value="UniProtKB-UniRule"/>
</dbReference>
<evidence type="ECO:0000256" key="3">
    <source>
        <dbReference type="ARBA" id="ARBA00022664"/>
    </source>
</evidence>
<dbReference type="Pfam" id="PF00035">
    <property type="entry name" value="dsrm"/>
    <property type="match status" value="1"/>
</dbReference>
<dbReference type="PANTHER" id="PTHR11207:SF0">
    <property type="entry name" value="RIBONUCLEASE 3"/>
    <property type="match status" value="1"/>
</dbReference>
<dbReference type="Proteomes" id="UP000824102">
    <property type="component" value="Unassembled WGS sequence"/>
</dbReference>
<keyword evidence="6 8" id="KW-0378">Hydrolase</keyword>
<evidence type="ECO:0000256" key="5">
    <source>
        <dbReference type="ARBA" id="ARBA00022759"/>
    </source>
</evidence>
<dbReference type="GO" id="GO:0003725">
    <property type="term" value="F:double-stranded RNA binding"/>
    <property type="evidence" value="ECO:0007669"/>
    <property type="project" value="TreeGrafter"/>
</dbReference>
<dbReference type="InterPro" id="IPR011907">
    <property type="entry name" value="RNase_III"/>
</dbReference>
<keyword evidence="8" id="KW-0819">tRNA processing</keyword>
<evidence type="ECO:0000259" key="9">
    <source>
        <dbReference type="PROSITE" id="PS50137"/>
    </source>
</evidence>
<keyword evidence="4 8" id="KW-0540">Nuclease</keyword>
<name>A0A9D2G598_9FIRM</name>
<dbReference type="GO" id="GO:0046872">
    <property type="term" value="F:metal ion binding"/>
    <property type="evidence" value="ECO:0007669"/>
    <property type="project" value="UniProtKB-KW"/>
</dbReference>
<dbReference type="SMART" id="SM00535">
    <property type="entry name" value="RIBOc"/>
    <property type="match status" value="1"/>
</dbReference>
<dbReference type="Gene3D" id="1.10.1520.10">
    <property type="entry name" value="Ribonuclease III domain"/>
    <property type="match status" value="1"/>
</dbReference>
<comment type="cofactor">
    <cofactor evidence="8">
        <name>Mg(2+)</name>
        <dbReference type="ChEBI" id="CHEBI:18420"/>
    </cofactor>
</comment>
<dbReference type="AlphaFoldDB" id="A0A9D2G598"/>
<dbReference type="GO" id="GO:0006364">
    <property type="term" value="P:rRNA processing"/>
    <property type="evidence" value="ECO:0007669"/>
    <property type="project" value="UniProtKB-UniRule"/>
</dbReference>
<feature type="active site" evidence="8">
    <location>
        <position position="55"/>
    </location>
</feature>
<feature type="domain" description="RNase III" evidence="10">
    <location>
        <begin position="12"/>
        <end position="133"/>
    </location>
</feature>
<organism evidence="11 12">
    <name type="scientific">Candidatus Gallimonas intestinavium</name>
    <dbReference type="NCBI Taxonomy" id="2838603"/>
    <lineage>
        <taxon>Bacteria</taxon>
        <taxon>Bacillati</taxon>
        <taxon>Bacillota</taxon>
        <taxon>Clostridia</taxon>
        <taxon>Candidatus Gallimonas</taxon>
    </lineage>
</organism>
<reference evidence="11" key="1">
    <citation type="journal article" date="2021" name="PeerJ">
        <title>Extensive microbial diversity within the chicken gut microbiome revealed by metagenomics and culture.</title>
        <authorList>
            <person name="Gilroy R."/>
            <person name="Ravi A."/>
            <person name="Getino M."/>
            <person name="Pursley I."/>
            <person name="Horton D.L."/>
            <person name="Alikhan N.F."/>
            <person name="Baker D."/>
            <person name="Gharbi K."/>
            <person name="Hall N."/>
            <person name="Watson M."/>
            <person name="Adriaenssens E.M."/>
            <person name="Foster-Nyarko E."/>
            <person name="Jarju S."/>
            <person name="Secka A."/>
            <person name="Antonio M."/>
            <person name="Oren A."/>
            <person name="Chaudhuri R.R."/>
            <person name="La Ragione R."/>
            <person name="Hildebrand F."/>
            <person name="Pallen M.J."/>
        </authorList>
    </citation>
    <scope>NUCLEOTIDE SEQUENCE</scope>
    <source>
        <strain evidence="11">ChiW7-2402</strain>
    </source>
</reference>
<dbReference type="SUPFAM" id="SSF69065">
    <property type="entry name" value="RNase III domain-like"/>
    <property type="match status" value="1"/>
</dbReference>
<keyword evidence="5 8" id="KW-0255">Endonuclease</keyword>
<evidence type="ECO:0000313" key="12">
    <source>
        <dbReference type="Proteomes" id="UP000824102"/>
    </source>
</evidence>
<dbReference type="GO" id="GO:0008033">
    <property type="term" value="P:tRNA processing"/>
    <property type="evidence" value="ECO:0007669"/>
    <property type="project" value="UniProtKB-KW"/>
</dbReference>
<evidence type="ECO:0000256" key="6">
    <source>
        <dbReference type="ARBA" id="ARBA00022801"/>
    </source>
</evidence>
<comment type="catalytic activity">
    <reaction evidence="1 8">
        <text>Endonucleolytic cleavage to 5'-phosphomonoester.</text>
        <dbReference type="EC" id="3.1.26.3"/>
    </reaction>
</comment>
<comment type="caution">
    <text evidence="11">The sequence shown here is derived from an EMBL/GenBank/DDBJ whole genome shotgun (WGS) entry which is preliminary data.</text>
</comment>
<dbReference type="InterPro" id="IPR014720">
    <property type="entry name" value="dsRBD_dom"/>
</dbReference>